<evidence type="ECO:0000313" key="5">
    <source>
        <dbReference type="EMBL" id="KIH46449.1"/>
    </source>
</evidence>
<dbReference type="InterPro" id="IPR036005">
    <property type="entry name" value="Creatinase/aminopeptidase-like"/>
</dbReference>
<gene>
    <name evidence="5" type="ORF">ANCDUO_23499</name>
</gene>
<sequence length="95" mass="11053">MIEPELPNHERGHTLPAYHSLRREEEAKFLIKEEIDKYRGEGGVRIEDDVVIWEKGDEDMNDVPRTVEEIEPFMASEVVNDSTIQKSIADHLNKH</sequence>
<dbReference type="SUPFAM" id="SSF55920">
    <property type="entry name" value="Creatinase/aminopeptidase"/>
    <property type="match status" value="1"/>
</dbReference>
<keyword evidence="6" id="KW-1185">Reference proteome</keyword>
<evidence type="ECO:0000256" key="4">
    <source>
        <dbReference type="ARBA" id="ARBA00023049"/>
    </source>
</evidence>
<keyword evidence="1" id="KW-0645">Protease</keyword>
<reference evidence="5 6" key="1">
    <citation type="submission" date="2013-12" db="EMBL/GenBank/DDBJ databases">
        <title>Draft genome of the parsitic nematode Ancylostoma duodenale.</title>
        <authorList>
            <person name="Mitreva M."/>
        </authorList>
    </citation>
    <scope>NUCLEOTIDE SEQUENCE [LARGE SCALE GENOMIC DNA]</scope>
    <source>
        <strain evidence="5 6">Zhejiang</strain>
    </source>
</reference>
<dbReference type="AlphaFoldDB" id="A0A0C2FIB7"/>
<keyword evidence="3" id="KW-0378">Hydrolase</keyword>
<proteinExistence type="predicted"/>
<dbReference type="EMBL" id="KN769224">
    <property type="protein sequence ID" value="KIH46449.1"/>
    <property type="molecule type" value="Genomic_DNA"/>
</dbReference>
<keyword evidence="4" id="KW-0482">Metalloprotease</keyword>
<evidence type="ECO:0000256" key="3">
    <source>
        <dbReference type="ARBA" id="ARBA00022801"/>
    </source>
</evidence>
<dbReference type="PANTHER" id="PTHR48480:SF2">
    <property type="entry name" value="PEPTIDASE D"/>
    <property type="match status" value="1"/>
</dbReference>
<dbReference type="Proteomes" id="UP000054047">
    <property type="component" value="Unassembled WGS sequence"/>
</dbReference>
<dbReference type="InterPro" id="IPR052433">
    <property type="entry name" value="X-Pro_dipept-like"/>
</dbReference>
<keyword evidence="2" id="KW-0479">Metal-binding</keyword>
<name>A0A0C2FIB7_9BILA</name>
<accession>A0A0C2FIB7</accession>
<dbReference type="OrthoDB" id="10261878at2759"/>
<dbReference type="GO" id="GO:0006508">
    <property type="term" value="P:proteolysis"/>
    <property type="evidence" value="ECO:0007669"/>
    <property type="project" value="UniProtKB-KW"/>
</dbReference>
<dbReference type="GO" id="GO:0008237">
    <property type="term" value="F:metallopeptidase activity"/>
    <property type="evidence" value="ECO:0007669"/>
    <property type="project" value="UniProtKB-KW"/>
</dbReference>
<protein>
    <submittedName>
        <fullName evidence="5">Uncharacterized protein</fullName>
    </submittedName>
</protein>
<evidence type="ECO:0000256" key="1">
    <source>
        <dbReference type="ARBA" id="ARBA00022670"/>
    </source>
</evidence>
<organism evidence="5 6">
    <name type="scientific">Ancylostoma duodenale</name>
    <dbReference type="NCBI Taxonomy" id="51022"/>
    <lineage>
        <taxon>Eukaryota</taxon>
        <taxon>Metazoa</taxon>
        <taxon>Ecdysozoa</taxon>
        <taxon>Nematoda</taxon>
        <taxon>Chromadorea</taxon>
        <taxon>Rhabditida</taxon>
        <taxon>Rhabditina</taxon>
        <taxon>Rhabditomorpha</taxon>
        <taxon>Strongyloidea</taxon>
        <taxon>Ancylostomatidae</taxon>
        <taxon>Ancylostomatinae</taxon>
        <taxon>Ancylostoma</taxon>
    </lineage>
</organism>
<dbReference type="PANTHER" id="PTHR48480">
    <property type="match status" value="1"/>
</dbReference>
<evidence type="ECO:0000313" key="6">
    <source>
        <dbReference type="Proteomes" id="UP000054047"/>
    </source>
</evidence>
<dbReference type="GO" id="GO:0046872">
    <property type="term" value="F:metal ion binding"/>
    <property type="evidence" value="ECO:0007669"/>
    <property type="project" value="UniProtKB-KW"/>
</dbReference>
<evidence type="ECO:0000256" key="2">
    <source>
        <dbReference type="ARBA" id="ARBA00022723"/>
    </source>
</evidence>
<dbReference type="Gene3D" id="3.90.230.10">
    <property type="entry name" value="Creatinase/methionine aminopeptidase superfamily"/>
    <property type="match status" value="1"/>
</dbReference>